<dbReference type="GO" id="GO:0005524">
    <property type="term" value="F:ATP binding"/>
    <property type="evidence" value="ECO:0007669"/>
    <property type="project" value="UniProtKB-KW"/>
</dbReference>
<accession>A0A4Y2C5T1</accession>
<evidence type="ECO:0000256" key="1">
    <source>
        <dbReference type="ARBA" id="ARBA00022598"/>
    </source>
</evidence>
<dbReference type="GO" id="GO:0004467">
    <property type="term" value="F:long-chain fatty acid-CoA ligase activity"/>
    <property type="evidence" value="ECO:0007669"/>
    <property type="project" value="UniProtKB-EC"/>
</dbReference>
<evidence type="ECO:0000256" key="3">
    <source>
        <dbReference type="ARBA" id="ARBA00022832"/>
    </source>
</evidence>
<organism evidence="7 8">
    <name type="scientific">Araneus ventricosus</name>
    <name type="common">Orbweaver spider</name>
    <name type="synonym">Epeira ventricosa</name>
    <dbReference type="NCBI Taxonomy" id="182803"/>
    <lineage>
        <taxon>Eukaryota</taxon>
        <taxon>Metazoa</taxon>
        <taxon>Ecdysozoa</taxon>
        <taxon>Arthropoda</taxon>
        <taxon>Chelicerata</taxon>
        <taxon>Arachnida</taxon>
        <taxon>Araneae</taxon>
        <taxon>Araneomorphae</taxon>
        <taxon>Entelegynae</taxon>
        <taxon>Araneoidea</taxon>
        <taxon>Araneidae</taxon>
        <taxon>Araneus</taxon>
    </lineage>
</organism>
<dbReference type="SUPFAM" id="SSF56801">
    <property type="entry name" value="Acetyl-CoA synthetase-like"/>
    <property type="match status" value="1"/>
</dbReference>
<dbReference type="GO" id="GO:0016020">
    <property type="term" value="C:membrane"/>
    <property type="evidence" value="ECO:0007669"/>
    <property type="project" value="TreeGrafter"/>
</dbReference>
<dbReference type="EMBL" id="BGPR01000149">
    <property type="protein sequence ID" value="GBL99519.1"/>
    <property type="molecule type" value="Genomic_DNA"/>
</dbReference>
<name>A0A4Y2C5T1_ARAVE</name>
<reference evidence="7 8" key="1">
    <citation type="journal article" date="2019" name="Sci. Rep.">
        <title>Orb-weaving spider Araneus ventricosus genome elucidates the spidroin gene catalogue.</title>
        <authorList>
            <person name="Kono N."/>
            <person name="Nakamura H."/>
            <person name="Ohtoshi R."/>
            <person name="Moran D.A.P."/>
            <person name="Shinohara A."/>
            <person name="Yoshida Y."/>
            <person name="Fujiwara M."/>
            <person name="Mori M."/>
            <person name="Tomita M."/>
            <person name="Arakawa K."/>
        </authorList>
    </citation>
    <scope>NUCLEOTIDE SEQUENCE [LARGE SCALE GENOMIC DNA]</scope>
</reference>
<dbReference type="GO" id="GO:0005783">
    <property type="term" value="C:endoplasmic reticulum"/>
    <property type="evidence" value="ECO:0007669"/>
    <property type="project" value="TreeGrafter"/>
</dbReference>
<evidence type="ECO:0000256" key="2">
    <source>
        <dbReference type="ARBA" id="ARBA00022741"/>
    </source>
</evidence>
<dbReference type="EC" id="6.2.1.3" evidence="5"/>
<sequence>MILFTTRFQNIGPAQEPCAHPCCCDQLTGPWPVWMEKSSLTKEDTTLSYLPLAHIFGQFIHVLFLMNGASIGFFSGDTNQLLEDIKILQPTVLPAVPRLLNKWIRGVDAAVYRRRIKAETPAQYQALRERYAEAHHLVRDRQSQRIRDKAIHFIEAQVETHNCGPMNIIWQFRETKNFAAERPSDGKFTSCCRKGKIKLEKPSDALSNVFLYPNFLLDLLTNPNNPDYKIFSR</sequence>
<proteinExistence type="predicted"/>
<dbReference type="Proteomes" id="UP000499080">
    <property type="component" value="Unassembled WGS sequence"/>
</dbReference>
<feature type="domain" description="AMP-dependent synthetase/ligase" evidence="6">
    <location>
        <begin position="38"/>
        <end position="107"/>
    </location>
</feature>
<dbReference type="InterPro" id="IPR042099">
    <property type="entry name" value="ANL_N_sf"/>
</dbReference>
<evidence type="ECO:0000313" key="7">
    <source>
        <dbReference type="EMBL" id="GBL99519.1"/>
    </source>
</evidence>
<dbReference type="InterPro" id="IPR000873">
    <property type="entry name" value="AMP-dep_synth/lig_dom"/>
</dbReference>
<keyword evidence="1" id="KW-0436">Ligase</keyword>
<dbReference type="OrthoDB" id="6567905at2759"/>
<keyword evidence="3" id="KW-0443">Lipid metabolism</keyword>
<keyword evidence="4" id="KW-0067">ATP-binding</keyword>
<dbReference type="AlphaFoldDB" id="A0A4Y2C5T1"/>
<protein>
    <recommendedName>
        <fullName evidence="5">long-chain-fatty-acid--CoA ligase</fullName>
        <ecNumber evidence="5">6.2.1.3</ecNumber>
    </recommendedName>
</protein>
<keyword evidence="8" id="KW-1185">Reference proteome</keyword>
<dbReference type="Gene3D" id="3.40.50.12780">
    <property type="entry name" value="N-terminal domain of ligase-like"/>
    <property type="match status" value="1"/>
</dbReference>
<keyword evidence="3" id="KW-0276">Fatty acid metabolism</keyword>
<keyword evidence="2" id="KW-0547">Nucleotide-binding</keyword>
<evidence type="ECO:0000313" key="8">
    <source>
        <dbReference type="Proteomes" id="UP000499080"/>
    </source>
</evidence>
<comment type="caution">
    <text evidence="7">The sequence shown here is derived from an EMBL/GenBank/DDBJ whole genome shotgun (WGS) entry which is preliminary data.</text>
</comment>
<evidence type="ECO:0000256" key="4">
    <source>
        <dbReference type="ARBA" id="ARBA00022840"/>
    </source>
</evidence>
<dbReference type="Pfam" id="PF00501">
    <property type="entry name" value="AMP-binding"/>
    <property type="match status" value="1"/>
</dbReference>
<gene>
    <name evidence="7" type="ORF">AVEN_68797_1</name>
</gene>
<dbReference type="PANTHER" id="PTHR43272">
    <property type="entry name" value="LONG-CHAIN-FATTY-ACID--COA LIGASE"/>
    <property type="match status" value="1"/>
</dbReference>
<dbReference type="PANTHER" id="PTHR43272:SF33">
    <property type="entry name" value="AMP-BINDING DOMAIN-CONTAINING PROTEIN-RELATED"/>
    <property type="match status" value="1"/>
</dbReference>
<evidence type="ECO:0000256" key="5">
    <source>
        <dbReference type="ARBA" id="ARBA00026121"/>
    </source>
</evidence>
<evidence type="ECO:0000259" key="6">
    <source>
        <dbReference type="Pfam" id="PF00501"/>
    </source>
</evidence>